<dbReference type="Proteomes" id="UP001062846">
    <property type="component" value="Chromosome 13"/>
</dbReference>
<sequence>MEETDVPAHFLCPISIQLMRDPVTVSTGITYDRESIERWLFSCKHDTCPVTKQVLTGIDLTPNHTLRRLIQSWCTLNAFEQIPTPKLPLDTTQIVKLIDDAKKSPEMQRRCLHRLRSIAFRSEDSKKYYLESAGAVEFLASIIKRNDSTILEVELDTGLEFKRSCHEALSILSHLETSATALKKLVTNNSGDDRFVASLMGVLRCGNQESRSNAIVLMKSISDALDPNQMVSIKSEFFSSVVDVLRDQISEKATKAALKILAEVCPWGRNRIKAVETGAVPALVELLMETSERRPCELMLVVLDQLCGCADGRAELLEHGAGLAIVSKKILRVSHGATDRAVKILSSISRVSATSRVLQEMLDVGVVSKLCLVMQVKTSLKTKERAKEILKLNSRVWKKSTCIPPHLLSSYPS</sequence>
<keyword evidence="2" id="KW-1185">Reference proteome</keyword>
<proteinExistence type="predicted"/>
<accession>A0ACC0LCI5</accession>
<comment type="caution">
    <text evidence="1">The sequence shown here is derived from an EMBL/GenBank/DDBJ whole genome shotgun (WGS) entry which is preliminary data.</text>
</comment>
<evidence type="ECO:0000313" key="2">
    <source>
        <dbReference type="Proteomes" id="UP001062846"/>
    </source>
</evidence>
<organism evidence="1 2">
    <name type="scientific">Rhododendron molle</name>
    <name type="common">Chinese azalea</name>
    <name type="synonym">Azalea mollis</name>
    <dbReference type="NCBI Taxonomy" id="49168"/>
    <lineage>
        <taxon>Eukaryota</taxon>
        <taxon>Viridiplantae</taxon>
        <taxon>Streptophyta</taxon>
        <taxon>Embryophyta</taxon>
        <taxon>Tracheophyta</taxon>
        <taxon>Spermatophyta</taxon>
        <taxon>Magnoliopsida</taxon>
        <taxon>eudicotyledons</taxon>
        <taxon>Gunneridae</taxon>
        <taxon>Pentapetalae</taxon>
        <taxon>asterids</taxon>
        <taxon>Ericales</taxon>
        <taxon>Ericaceae</taxon>
        <taxon>Ericoideae</taxon>
        <taxon>Rhodoreae</taxon>
        <taxon>Rhododendron</taxon>
    </lineage>
</organism>
<reference evidence="1" key="1">
    <citation type="submission" date="2022-02" db="EMBL/GenBank/DDBJ databases">
        <title>Plant Genome Project.</title>
        <authorList>
            <person name="Zhang R.-G."/>
        </authorList>
    </citation>
    <scope>NUCLEOTIDE SEQUENCE</scope>
    <source>
        <strain evidence="1">AT1</strain>
    </source>
</reference>
<gene>
    <name evidence="1" type="ORF">RHMOL_Rhmol13G0264000</name>
</gene>
<name>A0ACC0LCI5_RHOML</name>
<protein>
    <submittedName>
        <fullName evidence="1">Uncharacterized protein</fullName>
    </submittedName>
</protein>
<evidence type="ECO:0000313" key="1">
    <source>
        <dbReference type="EMBL" id="KAI8525863.1"/>
    </source>
</evidence>
<dbReference type="EMBL" id="CM046400">
    <property type="protein sequence ID" value="KAI8525863.1"/>
    <property type="molecule type" value="Genomic_DNA"/>
</dbReference>